<evidence type="ECO:0000313" key="3">
    <source>
        <dbReference type="Proteomes" id="UP001597493"/>
    </source>
</evidence>
<sequence length="134" mass="15217">MTGNGIKVFVYGTLLPGQPNRHIIKDHIKEAEIGAIAGRLVDCGHYPAVVRDGSKTLVKGQWVTVDRLGLAAMDELEEYYGMEENNDYCRVWVRDAVRTHIGGWVYIWEDDRGCPTIGSGYWPEYNKDKKEKQS</sequence>
<dbReference type="Pfam" id="PF06094">
    <property type="entry name" value="GGACT"/>
    <property type="match status" value="1"/>
</dbReference>
<dbReference type="Gene3D" id="3.10.490.10">
    <property type="entry name" value="Gamma-glutamyl cyclotransferase-like"/>
    <property type="match status" value="1"/>
</dbReference>
<gene>
    <name evidence="2" type="ORF">ACFSW5_04910</name>
</gene>
<accession>A0ABW5QV27</accession>
<organism evidence="2 3">
    <name type="scientific">Paenibacillus thailandensis</name>
    <dbReference type="NCBI Taxonomy" id="393250"/>
    <lineage>
        <taxon>Bacteria</taxon>
        <taxon>Bacillati</taxon>
        <taxon>Bacillota</taxon>
        <taxon>Bacilli</taxon>
        <taxon>Bacillales</taxon>
        <taxon>Paenibacillaceae</taxon>
        <taxon>Paenibacillus</taxon>
    </lineage>
</organism>
<dbReference type="SUPFAM" id="SSF110857">
    <property type="entry name" value="Gamma-glutamyl cyclotransferase-like"/>
    <property type="match status" value="1"/>
</dbReference>
<keyword evidence="3" id="KW-1185">Reference proteome</keyword>
<reference evidence="3" key="1">
    <citation type="journal article" date="2019" name="Int. J. Syst. Evol. Microbiol.">
        <title>The Global Catalogue of Microorganisms (GCM) 10K type strain sequencing project: providing services to taxonomists for standard genome sequencing and annotation.</title>
        <authorList>
            <consortium name="The Broad Institute Genomics Platform"/>
            <consortium name="The Broad Institute Genome Sequencing Center for Infectious Disease"/>
            <person name="Wu L."/>
            <person name="Ma J."/>
        </authorList>
    </citation>
    <scope>NUCLEOTIDE SEQUENCE [LARGE SCALE GENOMIC DNA]</scope>
    <source>
        <strain evidence="3">TISTR 1827</strain>
    </source>
</reference>
<evidence type="ECO:0000259" key="1">
    <source>
        <dbReference type="Pfam" id="PF06094"/>
    </source>
</evidence>
<dbReference type="EMBL" id="JBHUMY010000005">
    <property type="protein sequence ID" value="MFD2659603.1"/>
    <property type="molecule type" value="Genomic_DNA"/>
</dbReference>
<dbReference type="InterPro" id="IPR009288">
    <property type="entry name" value="AIG2-like_dom"/>
</dbReference>
<evidence type="ECO:0000313" key="2">
    <source>
        <dbReference type="EMBL" id="MFD2659603.1"/>
    </source>
</evidence>
<dbReference type="CDD" id="cd06661">
    <property type="entry name" value="GGCT_like"/>
    <property type="match status" value="1"/>
</dbReference>
<protein>
    <submittedName>
        <fullName evidence="2">Gamma-glutamylcyclotransferase</fullName>
    </submittedName>
</protein>
<dbReference type="InterPro" id="IPR013024">
    <property type="entry name" value="GGCT-like"/>
</dbReference>
<comment type="caution">
    <text evidence="2">The sequence shown here is derived from an EMBL/GenBank/DDBJ whole genome shotgun (WGS) entry which is preliminary data.</text>
</comment>
<dbReference type="Proteomes" id="UP001597493">
    <property type="component" value="Unassembled WGS sequence"/>
</dbReference>
<dbReference type="RefSeq" id="WP_379270290.1">
    <property type="nucleotide sequence ID" value="NZ_JBHUGT010000013.1"/>
</dbReference>
<name>A0ABW5QV27_9BACL</name>
<feature type="domain" description="Gamma-glutamylcyclotransferase AIG2-like" evidence="1">
    <location>
        <begin position="8"/>
        <end position="123"/>
    </location>
</feature>
<dbReference type="InterPro" id="IPR036568">
    <property type="entry name" value="GGCT-like_sf"/>
</dbReference>
<proteinExistence type="predicted"/>